<feature type="region of interest" description="Disordered" evidence="2">
    <location>
        <begin position="146"/>
        <end position="190"/>
    </location>
</feature>
<dbReference type="EMBL" id="HBKN01026783">
    <property type="protein sequence ID" value="CAE2309812.1"/>
    <property type="molecule type" value="Transcribed_RNA"/>
</dbReference>
<keyword evidence="1" id="KW-0175">Coiled coil</keyword>
<evidence type="ECO:0000256" key="2">
    <source>
        <dbReference type="SAM" id="MobiDB-lite"/>
    </source>
</evidence>
<sequence length="399" mass="45777">MESGGFKTPNSTGWKVVDPPGLDMFAREASNHEHLLPPRSSTDLSTRALSEALARSIATITREASKEGSMSRIKSSQNSLEASPAEHLRSAEELPGASEAQRISQLRAQARELMQGLRERKEEPSGPFLYHEAEHDIHKAFSRHSVISKKPPVRSPAPAHLPADSKSKKTKKSGGASKHKGGANKKKQEAVEGRLSEVYQEMEGYFEKMTCQLHAWEAGLQEREKAIQAFQTSEFLEFALNASKMAERISMKEDELKLEEETLNKEKDALLEHVQDLQKIHKRLDQVEELHSWERSLSDRAAALHARENEIETRELDLARQQMYVEQREREVQMKMISTKEIRNEINNELLQWEADLKQREMDLDTRMRHMASQSKKQEINGQENRLRQAWSELDRERN</sequence>
<feature type="region of interest" description="Disordered" evidence="2">
    <location>
        <begin position="368"/>
        <end position="399"/>
    </location>
</feature>
<feature type="coiled-coil region" evidence="1">
    <location>
        <begin position="246"/>
        <end position="280"/>
    </location>
</feature>
<dbReference type="AlphaFoldDB" id="A0A7S4NUU3"/>
<feature type="region of interest" description="Disordered" evidence="2">
    <location>
        <begin position="60"/>
        <end position="108"/>
    </location>
</feature>
<feature type="compositionally biased region" description="Polar residues" evidence="2">
    <location>
        <begin position="72"/>
        <end position="81"/>
    </location>
</feature>
<feature type="compositionally biased region" description="Polar residues" evidence="2">
    <location>
        <begin position="372"/>
        <end position="384"/>
    </location>
</feature>
<name>A0A7S4NUU3_GUITH</name>
<accession>A0A7S4NUU3</accession>
<feature type="compositionally biased region" description="Basic residues" evidence="2">
    <location>
        <begin position="168"/>
        <end position="185"/>
    </location>
</feature>
<evidence type="ECO:0000256" key="1">
    <source>
        <dbReference type="SAM" id="Coils"/>
    </source>
</evidence>
<protein>
    <submittedName>
        <fullName evidence="3">Uncharacterized protein</fullName>
    </submittedName>
</protein>
<proteinExistence type="predicted"/>
<gene>
    <name evidence="3" type="ORF">GTHE00462_LOCUS20692</name>
</gene>
<evidence type="ECO:0000313" key="3">
    <source>
        <dbReference type="EMBL" id="CAE2309812.1"/>
    </source>
</evidence>
<reference evidence="3" key="1">
    <citation type="submission" date="2021-01" db="EMBL/GenBank/DDBJ databases">
        <authorList>
            <person name="Corre E."/>
            <person name="Pelletier E."/>
            <person name="Niang G."/>
            <person name="Scheremetjew M."/>
            <person name="Finn R."/>
            <person name="Kale V."/>
            <person name="Holt S."/>
            <person name="Cochrane G."/>
            <person name="Meng A."/>
            <person name="Brown T."/>
            <person name="Cohen L."/>
        </authorList>
    </citation>
    <scope>NUCLEOTIDE SEQUENCE</scope>
    <source>
        <strain evidence="3">CCMP 2712</strain>
    </source>
</reference>
<organism evidence="3">
    <name type="scientific">Guillardia theta</name>
    <name type="common">Cryptophyte</name>
    <name type="synonym">Cryptomonas phi</name>
    <dbReference type="NCBI Taxonomy" id="55529"/>
    <lineage>
        <taxon>Eukaryota</taxon>
        <taxon>Cryptophyceae</taxon>
        <taxon>Pyrenomonadales</taxon>
        <taxon>Geminigeraceae</taxon>
        <taxon>Guillardia</taxon>
    </lineage>
</organism>